<feature type="compositionally biased region" description="Low complexity" evidence="1">
    <location>
        <begin position="240"/>
        <end position="290"/>
    </location>
</feature>
<dbReference type="InParanoid" id="T1FPQ4"/>
<organism evidence="4 5">
    <name type="scientific">Helobdella robusta</name>
    <name type="common">Californian leech</name>
    <dbReference type="NCBI Taxonomy" id="6412"/>
    <lineage>
        <taxon>Eukaryota</taxon>
        <taxon>Metazoa</taxon>
        <taxon>Spiralia</taxon>
        <taxon>Lophotrochozoa</taxon>
        <taxon>Annelida</taxon>
        <taxon>Clitellata</taxon>
        <taxon>Hirudinea</taxon>
        <taxon>Rhynchobdellida</taxon>
        <taxon>Glossiphoniidae</taxon>
        <taxon>Helobdella</taxon>
    </lineage>
</organism>
<feature type="region of interest" description="Disordered" evidence="1">
    <location>
        <begin position="183"/>
        <end position="212"/>
    </location>
</feature>
<evidence type="ECO:0000256" key="2">
    <source>
        <dbReference type="SAM" id="Phobius"/>
    </source>
</evidence>
<evidence type="ECO:0000313" key="3">
    <source>
        <dbReference type="EMBL" id="ESO13226.1"/>
    </source>
</evidence>
<keyword evidence="5" id="KW-1185">Reference proteome</keyword>
<evidence type="ECO:0000256" key="1">
    <source>
        <dbReference type="SAM" id="MobiDB-lite"/>
    </source>
</evidence>
<reference evidence="3 5" key="2">
    <citation type="journal article" date="2013" name="Nature">
        <title>Insights into bilaterian evolution from three spiralian genomes.</title>
        <authorList>
            <person name="Simakov O."/>
            <person name="Marletaz F."/>
            <person name="Cho S.J."/>
            <person name="Edsinger-Gonzales E."/>
            <person name="Havlak P."/>
            <person name="Hellsten U."/>
            <person name="Kuo D.H."/>
            <person name="Larsson T."/>
            <person name="Lv J."/>
            <person name="Arendt D."/>
            <person name="Savage R."/>
            <person name="Osoegawa K."/>
            <person name="de Jong P."/>
            <person name="Grimwood J."/>
            <person name="Chapman J.A."/>
            <person name="Shapiro H."/>
            <person name="Aerts A."/>
            <person name="Otillar R.P."/>
            <person name="Terry A.Y."/>
            <person name="Boore J.L."/>
            <person name="Grigoriev I.V."/>
            <person name="Lindberg D.R."/>
            <person name="Seaver E.C."/>
            <person name="Weisblat D.A."/>
            <person name="Putnam N.H."/>
            <person name="Rokhsar D.S."/>
        </authorList>
    </citation>
    <scope>NUCLEOTIDE SEQUENCE</scope>
</reference>
<keyword evidence="2" id="KW-1133">Transmembrane helix</keyword>
<keyword evidence="2" id="KW-0472">Membrane</keyword>
<feature type="transmembrane region" description="Helical" evidence="2">
    <location>
        <begin position="63"/>
        <end position="86"/>
    </location>
</feature>
<accession>T1FPQ4</accession>
<feature type="compositionally biased region" description="Low complexity" evidence="1">
    <location>
        <begin position="184"/>
        <end position="212"/>
    </location>
</feature>
<dbReference type="HOGENOM" id="CLU_691302_0_0_1"/>
<dbReference type="EMBL" id="KB095811">
    <property type="protein sequence ID" value="ESO13226.1"/>
    <property type="molecule type" value="Genomic_DNA"/>
</dbReference>
<dbReference type="CTD" id="20210801"/>
<dbReference type="Proteomes" id="UP000015101">
    <property type="component" value="Unassembled WGS sequence"/>
</dbReference>
<dbReference type="GeneID" id="20210801"/>
<reference evidence="5" key="1">
    <citation type="submission" date="2012-12" db="EMBL/GenBank/DDBJ databases">
        <authorList>
            <person name="Hellsten U."/>
            <person name="Grimwood J."/>
            <person name="Chapman J.A."/>
            <person name="Shapiro H."/>
            <person name="Aerts A."/>
            <person name="Otillar R.P."/>
            <person name="Terry A.Y."/>
            <person name="Boore J.L."/>
            <person name="Simakov O."/>
            <person name="Marletaz F."/>
            <person name="Cho S.-J."/>
            <person name="Edsinger-Gonzales E."/>
            <person name="Havlak P."/>
            <person name="Kuo D.-H."/>
            <person name="Larsson T."/>
            <person name="Lv J."/>
            <person name="Arendt D."/>
            <person name="Savage R."/>
            <person name="Osoegawa K."/>
            <person name="de Jong P."/>
            <person name="Lindberg D.R."/>
            <person name="Seaver E.C."/>
            <person name="Weisblat D.A."/>
            <person name="Putnam N.H."/>
            <person name="Grigoriev I.V."/>
            <person name="Rokhsar D.S."/>
        </authorList>
    </citation>
    <scope>NUCLEOTIDE SEQUENCE</scope>
</reference>
<sequence>MIPTTIVMANCNVISDCNLCEQCLPLSTSPSMWPSNSSLLSSLPSTPASSSFTYDEPQLLKKYVAVAVIVTSIASLIVGFLVGAFFTRRRMLGANALTTSNNSNNSTIRFYSSGGNNNNNHSNDVGGDYDGDADGRYYAKAYCDDSVGVTFCTVPSLANVDRKSENYYESSFPLPALSRKAAASHSSEATSLQQSSTSSTPMTSSTATTSSNTASKFTLIPSRYTIGKKDSHENFGLDIQRQQQQPQQDQHQITRTSTLISSSSPPATSTATAEAAAATSKYDDTTTATQQPPPTSPHDLFSTSFWTKSTELPPISFDITVAATTSTTAAADSSIAAAGSSLATADSSLAAATTATNLKPSTSIKKRDSFVQQVRNNKFINNSVKRVRSFLTPGDQEQL</sequence>
<dbReference type="RefSeq" id="XP_009009946.1">
    <property type="nucleotide sequence ID" value="XM_009011698.1"/>
</dbReference>
<name>T1FPQ4_HELRO</name>
<protein>
    <submittedName>
        <fullName evidence="3 4">Uncharacterized protein</fullName>
    </submittedName>
</protein>
<dbReference type="EMBL" id="AMQM01000398">
    <property type="status" value="NOT_ANNOTATED_CDS"/>
    <property type="molecule type" value="Genomic_DNA"/>
</dbReference>
<evidence type="ECO:0000313" key="5">
    <source>
        <dbReference type="Proteomes" id="UP000015101"/>
    </source>
</evidence>
<dbReference type="EnsemblMetazoa" id="HelroT188171">
    <property type="protein sequence ID" value="HelroP188171"/>
    <property type="gene ID" value="HelroG188171"/>
</dbReference>
<gene>
    <name evidence="4" type="primary">20210801</name>
    <name evidence="3" type="ORF">HELRODRAFT_188171</name>
</gene>
<dbReference type="EMBL" id="AMQM01000399">
    <property type="status" value="NOT_ANNOTATED_CDS"/>
    <property type="molecule type" value="Genomic_DNA"/>
</dbReference>
<keyword evidence="2" id="KW-0812">Transmembrane</keyword>
<evidence type="ECO:0000313" key="4">
    <source>
        <dbReference type="EnsemblMetazoa" id="HelroP188171"/>
    </source>
</evidence>
<proteinExistence type="predicted"/>
<dbReference type="AlphaFoldDB" id="T1FPQ4"/>
<reference evidence="4" key="3">
    <citation type="submission" date="2015-06" db="UniProtKB">
        <authorList>
            <consortium name="EnsemblMetazoa"/>
        </authorList>
    </citation>
    <scope>IDENTIFICATION</scope>
</reference>
<dbReference type="KEGG" id="hro:HELRODRAFT_188171"/>
<feature type="region of interest" description="Disordered" evidence="1">
    <location>
        <begin position="240"/>
        <end position="301"/>
    </location>
</feature>